<gene>
    <name evidence="2" type="ORF">HKW67_08905</name>
</gene>
<dbReference type="Pfam" id="PF02607">
    <property type="entry name" value="B12-binding_2"/>
    <property type="match status" value="1"/>
</dbReference>
<dbReference type="GO" id="GO:0046872">
    <property type="term" value="F:metal ion binding"/>
    <property type="evidence" value="ECO:0007669"/>
    <property type="project" value="InterPro"/>
</dbReference>
<protein>
    <submittedName>
        <fullName evidence="2">Cobalamin B12-binding domain-containing protein</fullName>
    </submittedName>
</protein>
<dbReference type="AlphaFoldDB" id="A0A6M4INW4"/>
<dbReference type="InterPro" id="IPR036724">
    <property type="entry name" value="Cobalamin-bd_sf"/>
</dbReference>
<dbReference type="InterPro" id="IPR003759">
    <property type="entry name" value="Cbl-bd_cap"/>
</dbReference>
<dbReference type="InterPro" id="IPR006158">
    <property type="entry name" value="Cobalamin-bd"/>
</dbReference>
<dbReference type="Pfam" id="PF02310">
    <property type="entry name" value="B12-binding"/>
    <property type="match status" value="1"/>
</dbReference>
<evidence type="ECO:0000259" key="1">
    <source>
        <dbReference type="PROSITE" id="PS51332"/>
    </source>
</evidence>
<feature type="domain" description="B12-binding" evidence="1">
    <location>
        <begin position="98"/>
        <end position="230"/>
    </location>
</feature>
<keyword evidence="3" id="KW-1185">Reference proteome</keyword>
<dbReference type="KEGG" id="ggr:HKW67_08905"/>
<dbReference type="GO" id="GO:0031419">
    <property type="term" value="F:cobalamin binding"/>
    <property type="evidence" value="ECO:0007669"/>
    <property type="project" value="InterPro"/>
</dbReference>
<dbReference type="Proteomes" id="UP000500938">
    <property type="component" value="Chromosome"/>
</dbReference>
<dbReference type="Gene3D" id="3.40.50.280">
    <property type="entry name" value="Cobalamin-binding domain"/>
    <property type="match status" value="1"/>
</dbReference>
<dbReference type="RefSeq" id="WP_171225049.1">
    <property type="nucleotide sequence ID" value="NZ_CP053085.1"/>
</dbReference>
<sequence>MAIARELSEHDVDTFVAAIRSPDSERAEQFIRAVLAEGASVEAVYLDLLAPSARRLGEMWESDECDFVEVTVSLGRMQRLLRDLSQVFLADASRTEPVGSVVLTCIPGEQHTLGIIMVGEFLLRDGWRVMVGAPWSESDLLTMVGTEWYDVIGFSVGSESRLPLLKRDIRRIKSASRNPHVQFLVGGQVFSDDPSLADEIGANAIAGDAREAAPIARRLLEASRRAAFDAPREAIGDHGKFSDALERD</sequence>
<dbReference type="InterPro" id="IPR036594">
    <property type="entry name" value="Meth_synthase_dom"/>
</dbReference>
<evidence type="ECO:0000313" key="3">
    <source>
        <dbReference type="Proteomes" id="UP000500938"/>
    </source>
</evidence>
<dbReference type="SUPFAM" id="SSF52242">
    <property type="entry name" value="Cobalamin (vitamin B12)-binding domain"/>
    <property type="match status" value="1"/>
</dbReference>
<organism evidence="2 3">
    <name type="scientific">Gemmatimonas groenlandica</name>
    <dbReference type="NCBI Taxonomy" id="2732249"/>
    <lineage>
        <taxon>Bacteria</taxon>
        <taxon>Pseudomonadati</taxon>
        <taxon>Gemmatimonadota</taxon>
        <taxon>Gemmatimonadia</taxon>
        <taxon>Gemmatimonadales</taxon>
        <taxon>Gemmatimonadaceae</taxon>
        <taxon>Gemmatimonas</taxon>
    </lineage>
</organism>
<dbReference type="EMBL" id="CP053085">
    <property type="protein sequence ID" value="QJR35618.1"/>
    <property type="molecule type" value="Genomic_DNA"/>
</dbReference>
<name>A0A6M4INW4_9BACT</name>
<evidence type="ECO:0000313" key="2">
    <source>
        <dbReference type="EMBL" id="QJR35618.1"/>
    </source>
</evidence>
<dbReference type="PROSITE" id="PS51332">
    <property type="entry name" value="B12_BINDING"/>
    <property type="match status" value="1"/>
</dbReference>
<proteinExistence type="predicted"/>
<dbReference type="Gene3D" id="1.10.1240.10">
    <property type="entry name" value="Methionine synthase domain"/>
    <property type="match status" value="1"/>
</dbReference>
<accession>A0A6M4INW4</accession>
<reference evidence="2 3" key="1">
    <citation type="submission" date="2020-05" db="EMBL/GenBank/DDBJ databases">
        <title>Complete genome sequence of Gemmatimonas greenlandica TET16.</title>
        <authorList>
            <person name="Zeng Y."/>
        </authorList>
    </citation>
    <scope>NUCLEOTIDE SEQUENCE [LARGE SCALE GENOMIC DNA]</scope>
    <source>
        <strain evidence="2 3">TET16</strain>
    </source>
</reference>